<organism evidence="13 14">
    <name type="scientific">Serpentinimonas maccroryi</name>
    <dbReference type="NCBI Taxonomy" id="1458426"/>
    <lineage>
        <taxon>Bacteria</taxon>
        <taxon>Pseudomonadati</taxon>
        <taxon>Pseudomonadota</taxon>
        <taxon>Betaproteobacteria</taxon>
        <taxon>Burkholderiales</taxon>
        <taxon>Comamonadaceae</taxon>
        <taxon>Serpentinimonas</taxon>
    </lineage>
</organism>
<reference evidence="13 14" key="1">
    <citation type="journal article" date="2014" name="Nat. Commun.">
        <title>Physiological and genomic features of highly alkaliphilic hydrogen-utilizing Betaproteobacteria from a continental serpentinizing site.</title>
        <authorList>
            <person name="Suzuki S."/>
            <person name="Kuenen J.G."/>
            <person name="Schipper K."/>
            <person name="van der Velde S."/>
            <person name="Ishii S."/>
            <person name="Wu A."/>
            <person name="Sorokin D.Y."/>
            <person name="Tenney A."/>
            <person name="Meng X.Y."/>
            <person name="Morrill P.L."/>
            <person name="Kamagata Y."/>
            <person name="Muyzer G."/>
            <person name="Nealson K.H."/>
        </authorList>
    </citation>
    <scope>NUCLEOTIDE SEQUENCE [LARGE SCALE GENOMIC DNA]</scope>
    <source>
        <strain evidence="13 14">B1</strain>
    </source>
</reference>
<keyword evidence="8 10" id="KW-0414">Isoprene biosynthesis</keyword>
<dbReference type="GO" id="GO:0019288">
    <property type="term" value="P:isopentenyl diphosphate biosynthetic process, methylerythritol 4-phosphate pathway"/>
    <property type="evidence" value="ECO:0007669"/>
    <property type="project" value="UniProtKB-UniRule"/>
</dbReference>
<dbReference type="InterPro" id="IPR004424">
    <property type="entry name" value="IspE"/>
</dbReference>
<dbReference type="PIRSF" id="PIRSF010376">
    <property type="entry name" value="IspE"/>
    <property type="match status" value="1"/>
</dbReference>
<dbReference type="SUPFAM" id="SSF54211">
    <property type="entry name" value="Ribosomal protein S5 domain 2-like"/>
    <property type="match status" value="1"/>
</dbReference>
<dbReference type="SUPFAM" id="SSF55060">
    <property type="entry name" value="GHMP Kinase, C-terminal domain"/>
    <property type="match status" value="1"/>
</dbReference>
<dbReference type="InterPro" id="IPR014721">
    <property type="entry name" value="Ribsml_uS5_D2-typ_fold_subgr"/>
</dbReference>
<evidence type="ECO:0000256" key="10">
    <source>
        <dbReference type="HAMAP-Rule" id="MF_00061"/>
    </source>
</evidence>
<dbReference type="AlphaFoldDB" id="A0A060NMT9"/>
<dbReference type="EC" id="2.7.1.148" evidence="2 10"/>
<dbReference type="PANTHER" id="PTHR43527:SF2">
    <property type="entry name" value="4-DIPHOSPHOCYTIDYL-2-C-METHYL-D-ERYTHRITOL KINASE, CHLOROPLASTIC"/>
    <property type="match status" value="1"/>
</dbReference>
<dbReference type="GO" id="GO:0005524">
    <property type="term" value="F:ATP binding"/>
    <property type="evidence" value="ECO:0007669"/>
    <property type="project" value="UniProtKB-UniRule"/>
</dbReference>
<feature type="domain" description="GHMP kinase N-terminal" evidence="11">
    <location>
        <begin position="79"/>
        <end position="155"/>
    </location>
</feature>
<keyword evidence="6 10" id="KW-0418">Kinase</keyword>
<comment type="pathway">
    <text evidence="10">Isoprenoid biosynthesis; isopentenyl diphosphate biosynthesis via DXP pathway; isopentenyl diphosphate from 1-deoxy-D-xylulose 5-phosphate: step 3/6.</text>
</comment>
<keyword evidence="5 10" id="KW-0547">Nucleotide-binding</keyword>
<comment type="function">
    <text evidence="10">Catalyzes the phosphorylation of the position 2 hydroxy group of 4-diphosphocytidyl-2C-methyl-D-erythritol.</text>
</comment>
<dbReference type="InterPro" id="IPR006204">
    <property type="entry name" value="GHMP_kinase_N_dom"/>
</dbReference>
<accession>A0A060NMT9</accession>
<evidence type="ECO:0000256" key="6">
    <source>
        <dbReference type="ARBA" id="ARBA00022777"/>
    </source>
</evidence>
<dbReference type="Pfam" id="PF00288">
    <property type="entry name" value="GHMP_kinases_N"/>
    <property type="match status" value="1"/>
</dbReference>
<dbReference type="InterPro" id="IPR013750">
    <property type="entry name" value="GHMP_kinase_C_dom"/>
</dbReference>
<dbReference type="STRING" id="1458426.SMCB_0879"/>
<proteinExistence type="inferred from homology"/>
<evidence type="ECO:0000256" key="3">
    <source>
        <dbReference type="ARBA" id="ARBA00017473"/>
    </source>
</evidence>
<dbReference type="Gene3D" id="3.30.230.10">
    <property type="match status" value="1"/>
</dbReference>
<evidence type="ECO:0000256" key="4">
    <source>
        <dbReference type="ARBA" id="ARBA00022679"/>
    </source>
</evidence>
<dbReference type="Gene3D" id="3.30.70.890">
    <property type="entry name" value="GHMP kinase, C-terminal domain"/>
    <property type="match status" value="1"/>
</dbReference>
<evidence type="ECO:0000256" key="7">
    <source>
        <dbReference type="ARBA" id="ARBA00022840"/>
    </source>
</evidence>
<dbReference type="HOGENOM" id="CLU_053057_3_0_4"/>
<keyword evidence="14" id="KW-1185">Reference proteome</keyword>
<evidence type="ECO:0000256" key="8">
    <source>
        <dbReference type="ARBA" id="ARBA00023229"/>
    </source>
</evidence>
<dbReference type="Pfam" id="PF08544">
    <property type="entry name" value="GHMP_kinases_C"/>
    <property type="match status" value="1"/>
</dbReference>
<dbReference type="Proteomes" id="UP000066014">
    <property type="component" value="Chromosome"/>
</dbReference>
<dbReference type="NCBIfam" id="TIGR00154">
    <property type="entry name" value="ispE"/>
    <property type="match status" value="1"/>
</dbReference>
<evidence type="ECO:0000313" key="13">
    <source>
        <dbReference type="EMBL" id="BAO83107.1"/>
    </source>
</evidence>
<sequence>MTLRQLLDVPAPAKLNLFLHIVGRRADGYHLLQSVFMLIDWCDTLHFERLSSGQISRLDLNPDLNPDLKPGQALPANDLVLRAARALQSATGCTWGAQIALDKQIPQQAGLGGGSSDAASTLLALNRLWGLGLNGADLQRIGLTLGADVPFFLGGRNAWVEGIGETLQPIDLQPARYLVLKPPSGASTPDIFSHPSLKRDTPRARIEDFAASCRAGLQGNDLQPVAIKLCPDIALGLRWMAKHGLDARMSGSGSAVFAPLAPGCNAQYSVADLPGHWVARCSSNLQEHPLFGWCKRS</sequence>
<dbReference type="GO" id="GO:0050515">
    <property type="term" value="F:4-(cytidine 5'-diphospho)-2-C-methyl-D-erythritol kinase activity"/>
    <property type="evidence" value="ECO:0007669"/>
    <property type="project" value="UniProtKB-UniRule"/>
</dbReference>
<feature type="active site" evidence="10">
    <location>
        <position position="148"/>
    </location>
</feature>
<dbReference type="InterPro" id="IPR036554">
    <property type="entry name" value="GHMP_kinase_C_sf"/>
</dbReference>
<evidence type="ECO:0000259" key="12">
    <source>
        <dbReference type="Pfam" id="PF08544"/>
    </source>
</evidence>
<gene>
    <name evidence="13" type="primary">ipk</name>
    <name evidence="10" type="synonym">ispE</name>
    <name evidence="13" type="ORF">SMCB_0879</name>
</gene>
<dbReference type="InterPro" id="IPR020568">
    <property type="entry name" value="Ribosomal_Su5_D2-typ_SF"/>
</dbReference>
<evidence type="ECO:0000256" key="2">
    <source>
        <dbReference type="ARBA" id="ARBA00012052"/>
    </source>
</evidence>
<dbReference type="EMBL" id="AP014569">
    <property type="protein sequence ID" value="BAO83107.1"/>
    <property type="molecule type" value="Genomic_DNA"/>
</dbReference>
<name>A0A060NMT9_9BURK</name>
<protein>
    <recommendedName>
        <fullName evidence="3 10">4-diphosphocytidyl-2-C-methyl-D-erythritol kinase</fullName>
        <shortName evidence="10">CMK</shortName>
        <ecNumber evidence="2 10">2.7.1.148</ecNumber>
    </recommendedName>
    <alternativeName>
        <fullName evidence="9 10">4-(cytidine-5'-diphospho)-2-C-methyl-D-erythritol kinase</fullName>
    </alternativeName>
</protein>
<feature type="active site" evidence="10">
    <location>
        <position position="14"/>
    </location>
</feature>
<evidence type="ECO:0000313" key="14">
    <source>
        <dbReference type="Proteomes" id="UP000066014"/>
    </source>
</evidence>
<feature type="binding site" evidence="10">
    <location>
        <begin position="106"/>
        <end position="116"/>
    </location>
    <ligand>
        <name>ATP</name>
        <dbReference type="ChEBI" id="CHEBI:30616"/>
    </ligand>
</feature>
<evidence type="ECO:0000256" key="1">
    <source>
        <dbReference type="ARBA" id="ARBA00009684"/>
    </source>
</evidence>
<keyword evidence="4 10" id="KW-0808">Transferase</keyword>
<comment type="similarity">
    <text evidence="1 10">Belongs to the GHMP kinase family. IspE subfamily.</text>
</comment>
<evidence type="ECO:0000259" key="11">
    <source>
        <dbReference type="Pfam" id="PF00288"/>
    </source>
</evidence>
<keyword evidence="7 10" id="KW-0067">ATP-binding</keyword>
<dbReference type="GO" id="GO:0016114">
    <property type="term" value="P:terpenoid biosynthetic process"/>
    <property type="evidence" value="ECO:0007669"/>
    <property type="project" value="UniProtKB-UniRule"/>
</dbReference>
<dbReference type="PANTHER" id="PTHR43527">
    <property type="entry name" value="4-DIPHOSPHOCYTIDYL-2-C-METHYL-D-ERYTHRITOL KINASE, CHLOROPLASTIC"/>
    <property type="match status" value="1"/>
</dbReference>
<evidence type="ECO:0000256" key="9">
    <source>
        <dbReference type="ARBA" id="ARBA00032554"/>
    </source>
</evidence>
<comment type="catalytic activity">
    <reaction evidence="10">
        <text>4-CDP-2-C-methyl-D-erythritol + ATP = 4-CDP-2-C-methyl-D-erythritol 2-phosphate + ADP + H(+)</text>
        <dbReference type="Rhea" id="RHEA:18437"/>
        <dbReference type="ChEBI" id="CHEBI:15378"/>
        <dbReference type="ChEBI" id="CHEBI:30616"/>
        <dbReference type="ChEBI" id="CHEBI:57823"/>
        <dbReference type="ChEBI" id="CHEBI:57919"/>
        <dbReference type="ChEBI" id="CHEBI:456216"/>
        <dbReference type="EC" id="2.7.1.148"/>
    </reaction>
</comment>
<dbReference type="UniPathway" id="UPA00056">
    <property type="reaction ID" value="UER00094"/>
</dbReference>
<dbReference type="HAMAP" id="MF_00061">
    <property type="entry name" value="IspE"/>
    <property type="match status" value="1"/>
</dbReference>
<feature type="domain" description="GHMP kinase C-terminal" evidence="12">
    <location>
        <begin position="218"/>
        <end position="259"/>
    </location>
</feature>
<dbReference type="KEGG" id="cbab:SMCB_0879"/>
<evidence type="ECO:0000256" key="5">
    <source>
        <dbReference type="ARBA" id="ARBA00022741"/>
    </source>
</evidence>